<protein>
    <submittedName>
        <fullName evidence="2">Uncharacterized protein</fullName>
    </submittedName>
</protein>
<evidence type="ECO:0000256" key="1">
    <source>
        <dbReference type="SAM" id="MobiDB-lite"/>
    </source>
</evidence>
<dbReference type="OrthoDB" id="2135488at2759"/>
<feature type="compositionally biased region" description="Polar residues" evidence="1">
    <location>
        <begin position="445"/>
        <end position="457"/>
    </location>
</feature>
<organism evidence="2">
    <name type="scientific">Aphanomyces invadans</name>
    <dbReference type="NCBI Taxonomy" id="157072"/>
    <lineage>
        <taxon>Eukaryota</taxon>
        <taxon>Sar</taxon>
        <taxon>Stramenopiles</taxon>
        <taxon>Oomycota</taxon>
        <taxon>Saprolegniomycetes</taxon>
        <taxon>Saprolegniales</taxon>
        <taxon>Verrucalvaceae</taxon>
        <taxon>Aphanomyces</taxon>
    </lineage>
</organism>
<feature type="region of interest" description="Disordered" evidence="1">
    <location>
        <begin position="430"/>
        <end position="457"/>
    </location>
</feature>
<feature type="compositionally biased region" description="Low complexity" evidence="1">
    <location>
        <begin position="196"/>
        <end position="231"/>
    </location>
</feature>
<reference evidence="2" key="1">
    <citation type="submission" date="2013-12" db="EMBL/GenBank/DDBJ databases">
        <title>The Genome Sequence of Aphanomyces invadans NJM9701.</title>
        <authorList>
            <consortium name="The Broad Institute Genomics Platform"/>
            <person name="Russ C."/>
            <person name="Tyler B."/>
            <person name="van West P."/>
            <person name="Dieguez-Uribeondo J."/>
            <person name="Young S.K."/>
            <person name="Zeng Q."/>
            <person name="Gargeya S."/>
            <person name="Fitzgerald M."/>
            <person name="Abouelleil A."/>
            <person name="Alvarado L."/>
            <person name="Chapman S.B."/>
            <person name="Gainer-Dewar J."/>
            <person name="Goldberg J."/>
            <person name="Griggs A."/>
            <person name="Gujja S."/>
            <person name="Hansen M."/>
            <person name="Howarth C."/>
            <person name="Imamovic A."/>
            <person name="Ireland A."/>
            <person name="Larimer J."/>
            <person name="McCowan C."/>
            <person name="Murphy C."/>
            <person name="Pearson M."/>
            <person name="Poon T.W."/>
            <person name="Priest M."/>
            <person name="Roberts A."/>
            <person name="Saif S."/>
            <person name="Shea T."/>
            <person name="Sykes S."/>
            <person name="Wortman J."/>
            <person name="Nusbaum C."/>
            <person name="Birren B."/>
        </authorList>
    </citation>
    <scope>NUCLEOTIDE SEQUENCE [LARGE SCALE GENOMIC DNA]</scope>
    <source>
        <strain evidence="2">NJM9701</strain>
    </source>
</reference>
<feature type="region of interest" description="Disordered" evidence="1">
    <location>
        <begin position="180"/>
        <end position="248"/>
    </location>
</feature>
<proteinExistence type="predicted"/>
<feature type="compositionally biased region" description="Basic and acidic residues" evidence="1">
    <location>
        <begin position="180"/>
        <end position="189"/>
    </location>
</feature>
<dbReference type="AlphaFoldDB" id="A0A024TTG0"/>
<dbReference type="VEuPathDB" id="FungiDB:H310_10313"/>
<feature type="region of interest" description="Disordered" evidence="1">
    <location>
        <begin position="273"/>
        <end position="320"/>
    </location>
</feature>
<dbReference type="GeneID" id="20087363"/>
<accession>A0A024TTG0</accession>
<feature type="compositionally biased region" description="Basic and acidic residues" evidence="1">
    <location>
        <begin position="238"/>
        <end position="248"/>
    </location>
</feature>
<name>A0A024TTG0_9STRA</name>
<evidence type="ECO:0000313" key="2">
    <source>
        <dbReference type="EMBL" id="ETV96617.1"/>
    </source>
</evidence>
<dbReference type="EMBL" id="KI913976">
    <property type="protein sequence ID" value="ETV96617.1"/>
    <property type="molecule type" value="Genomic_DNA"/>
</dbReference>
<dbReference type="RefSeq" id="XP_008874880.1">
    <property type="nucleotide sequence ID" value="XM_008876658.1"/>
</dbReference>
<sequence length="457" mass="50032">MEKKVVARLEQAWSSADVGAFLDESKLHEIMAVFHDMEPTAKVRLLLAVQTAQQEHVKQHVSRERHGGGSISTTLPCLGLPEPLLKQVLSSADADSDEWVRIGSGLLRRMLFASKDDPPNDDYLAQSIEATVSQVMALVESSGGGEIVVDDWFSHDLAYMTPNVSLKAALKNDHFTVVEEDKAQDDKKGVNQSLHTPLRPSSTASAARRPSNPSLSAVSSLPPKPLASSKRSLTDMGPEIRRQAENGRFKRNRSRISVIDIDEVKQIEADKVQKAEERKQLARRGTAKPVATGGDKEGGENAAKTSADAAPDNEEGSSSDFHQAALSMASLPDAPVDTNLQQGTYLDYTGMVQYDESYLQGEDHAAANAAVAAVAAHARLPVFNDQYQYLDPQQQQQQLYQQQQQQQAMAFPFDNNNAVYQPSQFQSNATTEFPYNPATGGGFLDQTSNSNSNTYWR</sequence>
<gene>
    <name evidence="2" type="ORF">H310_10313</name>
</gene>